<dbReference type="PANTHER" id="PTHR32089:SF112">
    <property type="entry name" value="LYSOZYME-LIKE PROTEIN-RELATED"/>
    <property type="match status" value="1"/>
</dbReference>
<evidence type="ECO:0000256" key="1">
    <source>
        <dbReference type="ARBA" id="ARBA00022692"/>
    </source>
</evidence>
<evidence type="ECO:0000259" key="7">
    <source>
        <dbReference type="PROSITE" id="PS50111"/>
    </source>
</evidence>
<evidence type="ECO:0000256" key="6">
    <source>
        <dbReference type="SAM" id="Phobius"/>
    </source>
</evidence>
<evidence type="ECO:0000256" key="2">
    <source>
        <dbReference type="ARBA" id="ARBA00022989"/>
    </source>
</evidence>
<comment type="caution">
    <text evidence="9">The sequence shown here is derived from an EMBL/GenBank/DDBJ whole genome shotgun (WGS) entry which is preliminary data.</text>
</comment>
<dbReference type="InterPro" id="IPR004090">
    <property type="entry name" value="Chemotax_Me-accpt_rcpt"/>
</dbReference>
<dbReference type="Proteomes" id="UP000293764">
    <property type="component" value="Unassembled WGS sequence"/>
</dbReference>
<dbReference type="GO" id="GO:0007165">
    <property type="term" value="P:signal transduction"/>
    <property type="evidence" value="ECO:0007669"/>
    <property type="project" value="UniProtKB-KW"/>
</dbReference>
<evidence type="ECO:0000256" key="4">
    <source>
        <dbReference type="ARBA" id="ARBA00029447"/>
    </source>
</evidence>
<name>A0A4Q5N3B5_9MICO</name>
<proteinExistence type="inferred from homology"/>
<gene>
    <name evidence="9" type="ORF">EUA98_02395</name>
</gene>
<accession>A0A4Q5N3B5</accession>
<dbReference type="GO" id="GO:0016020">
    <property type="term" value="C:membrane"/>
    <property type="evidence" value="ECO:0007669"/>
    <property type="project" value="InterPro"/>
</dbReference>
<dbReference type="SUPFAM" id="SSF58104">
    <property type="entry name" value="Methyl-accepting chemotaxis protein (MCP) signaling domain"/>
    <property type="match status" value="1"/>
</dbReference>
<organism evidence="9 10">
    <name type="scientific">Pengzhenrongella frigida</name>
    <dbReference type="NCBI Taxonomy" id="1259133"/>
    <lineage>
        <taxon>Bacteria</taxon>
        <taxon>Bacillati</taxon>
        <taxon>Actinomycetota</taxon>
        <taxon>Actinomycetes</taxon>
        <taxon>Micrococcales</taxon>
        <taxon>Pengzhenrongella</taxon>
    </lineage>
</organism>
<evidence type="ECO:0000313" key="9">
    <source>
        <dbReference type="EMBL" id="RYV52645.1"/>
    </source>
</evidence>
<dbReference type="InterPro" id="IPR004089">
    <property type="entry name" value="MCPsignal_dom"/>
</dbReference>
<evidence type="ECO:0000256" key="5">
    <source>
        <dbReference type="PROSITE-ProRule" id="PRU00284"/>
    </source>
</evidence>
<evidence type="ECO:0000259" key="8">
    <source>
        <dbReference type="PROSITE" id="PS50885"/>
    </source>
</evidence>
<dbReference type="PRINTS" id="PR00260">
    <property type="entry name" value="CHEMTRNSDUCR"/>
</dbReference>
<keyword evidence="1 6" id="KW-0812">Transmembrane</keyword>
<evidence type="ECO:0000256" key="3">
    <source>
        <dbReference type="ARBA" id="ARBA00023224"/>
    </source>
</evidence>
<dbReference type="PROSITE" id="PS50885">
    <property type="entry name" value="HAMP"/>
    <property type="match status" value="1"/>
</dbReference>
<dbReference type="PANTHER" id="PTHR32089">
    <property type="entry name" value="METHYL-ACCEPTING CHEMOTAXIS PROTEIN MCPB"/>
    <property type="match status" value="1"/>
</dbReference>
<keyword evidence="6" id="KW-0472">Membrane</keyword>
<comment type="similarity">
    <text evidence="4">Belongs to the methyl-accepting chemotaxis (MCP) protein family.</text>
</comment>
<feature type="domain" description="Methyl-accepting transducer" evidence="7">
    <location>
        <begin position="204"/>
        <end position="447"/>
    </location>
</feature>
<reference evidence="9 10" key="1">
    <citation type="submission" date="2019-01" db="EMBL/GenBank/DDBJ databases">
        <title>Novel species of Cellulomonas.</title>
        <authorList>
            <person name="Liu Q."/>
            <person name="Xin Y.-H."/>
        </authorList>
    </citation>
    <scope>NUCLEOTIDE SEQUENCE [LARGE SCALE GENOMIC DNA]</scope>
    <source>
        <strain evidence="9 10">HLT2-17</strain>
    </source>
</reference>
<evidence type="ECO:0000313" key="10">
    <source>
        <dbReference type="Proteomes" id="UP000293764"/>
    </source>
</evidence>
<keyword evidence="3 5" id="KW-0807">Transducer</keyword>
<protein>
    <submittedName>
        <fullName evidence="9">Methyl-accepting chemotaxis protein</fullName>
    </submittedName>
</protein>
<sequence>MYILVGATGGAAGAELADVTYQQAVAWAAQVDDEYDTLNALAAGTDLEPVLVELRTAIDGYDSFFAQGYQEFLAGEFVEAADTVTAKNVDVSDSIGAQLDTIQATVDARTGEQLTALEDGQRNLVLVSASVLVLTVVLLAGLGQVFNLGVLRPIGRLRREIDAVDGDLTTRVHQGRDDEIGALAAAFNTFVGALHDVVLRVASSAAELGTASTQLSGVSQQIGVSALESSSQADVVAAAAEEVSRNVQTVSAGAEQMGASIREIAQNTSEAARVAAGAVLIASETNDRVAKLGQSSTEISDVVKAITSIAQQTNLLALNATIEAARAGEAGKGFAVVAHEVKELAQETARATESITVRIASIQADTAGAVAGIAQIGDVVDRINDFQTTIASAVEEQTATTNEMSRSVTEAAAGSTAIAANIVGVAHAARATTGAVEESQRAGRELARVSGELRELVGQFRV</sequence>
<dbReference type="GO" id="GO:0006935">
    <property type="term" value="P:chemotaxis"/>
    <property type="evidence" value="ECO:0007669"/>
    <property type="project" value="InterPro"/>
</dbReference>
<dbReference type="SMART" id="SM00304">
    <property type="entry name" value="HAMP"/>
    <property type="match status" value="1"/>
</dbReference>
<dbReference type="Gene3D" id="1.10.287.950">
    <property type="entry name" value="Methyl-accepting chemotaxis protein"/>
    <property type="match status" value="1"/>
</dbReference>
<dbReference type="OrthoDB" id="3378718at2"/>
<dbReference type="GO" id="GO:0004888">
    <property type="term" value="F:transmembrane signaling receptor activity"/>
    <property type="evidence" value="ECO:0007669"/>
    <property type="project" value="InterPro"/>
</dbReference>
<keyword evidence="2 6" id="KW-1133">Transmembrane helix</keyword>
<dbReference type="InterPro" id="IPR003660">
    <property type="entry name" value="HAMP_dom"/>
</dbReference>
<dbReference type="CDD" id="cd06225">
    <property type="entry name" value="HAMP"/>
    <property type="match status" value="1"/>
</dbReference>
<dbReference type="AlphaFoldDB" id="A0A4Q5N3B5"/>
<keyword evidence="10" id="KW-1185">Reference proteome</keyword>
<dbReference type="Pfam" id="PF00015">
    <property type="entry name" value="MCPsignal"/>
    <property type="match status" value="1"/>
</dbReference>
<dbReference type="PROSITE" id="PS50111">
    <property type="entry name" value="CHEMOTAXIS_TRANSDUC_2"/>
    <property type="match status" value="1"/>
</dbReference>
<dbReference type="Pfam" id="PF00672">
    <property type="entry name" value="HAMP"/>
    <property type="match status" value="1"/>
</dbReference>
<feature type="transmembrane region" description="Helical" evidence="6">
    <location>
        <begin position="124"/>
        <end position="150"/>
    </location>
</feature>
<dbReference type="EMBL" id="SDWW01000004">
    <property type="protein sequence ID" value="RYV52645.1"/>
    <property type="molecule type" value="Genomic_DNA"/>
</dbReference>
<dbReference type="SMART" id="SM00283">
    <property type="entry name" value="MA"/>
    <property type="match status" value="1"/>
</dbReference>
<feature type="domain" description="HAMP" evidence="8">
    <location>
        <begin position="148"/>
        <end position="199"/>
    </location>
</feature>